<keyword evidence="2" id="KW-0813">Transport</keyword>
<evidence type="ECO:0000256" key="7">
    <source>
        <dbReference type="SAM" id="Phobius"/>
    </source>
</evidence>
<evidence type="ECO:0000313" key="9">
    <source>
        <dbReference type="Proteomes" id="UP000593601"/>
    </source>
</evidence>
<dbReference type="InterPro" id="IPR036458">
    <property type="entry name" value="Na:dicarbo_symporter_sf"/>
</dbReference>
<evidence type="ECO:0000256" key="3">
    <source>
        <dbReference type="ARBA" id="ARBA00022475"/>
    </source>
</evidence>
<dbReference type="GO" id="GO:0005886">
    <property type="term" value="C:plasma membrane"/>
    <property type="evidence" value="ECO:0007669"/>
    <property type="project" value="UniProtKB-SubCell"/>
</dbReference>
<protein>
    <submittedName>
        <fullName evidence="8">Dicarboxylate/amino acid:cation symporter</fullName>
    </submittedName>
</protein>
<dbReference type="InterPro" id="IPR001991">
    <property type="entry name" value="Na-dicarboxylate_symporter"/>
</dbReference>
<dbReference type="PANTHER" id="PTHR42865:SF7">
    <property type="entry name" value="PROTON_GLUTAMATE-ASPARTATE SYMPORTER"/>
    <property type="match status" value="1"/>
</dbReference>
<dbReference type="Gene3D" id="1.10.3860.10">
    <property type="entry name" value="Sodium:dicarboxylate symporter"/>
    <property type="match status" value="1"/>
</dbReference>
<evidence type="ECO:0000313" key="8">
    <source>
        <dbReference type="EMBL" id="QOV21067.1"/>
    </source>
</evidence>
<keyword evidence="3" id="KW-1003">Cell membrane</keyword>
<keyword evidence="6 7" id="KW-0472">Membrane</keyword>
<dbReference type="Proteomes" id="UP000593601">
    <property type="component" value="Chromosome"/>
</dbReference>
<dbReference type="PANTHER" id="PTHR42865">
    <property type="entry name" value="PROTON/GLUTAMATE-ASPARTATE SYMPORTER"/>
    <property type="match status" value="1"/>
</dbReference>
<sequence length="445" mass="47180">MEVNYLDILALLTAILLIGVLVFLARKKVDFGVRTILALGLGIVLGVLFQGHTSYVAPIGTIYANVISAFVVPLLVCSVITSITNLENINKLKTIGLKSVLLLVSTTFIASTLTLLIALPLGIGKGADIALPNNYKPKEVPEVTQVITDLFPQNFFSQASSNTIVPVIIFALMIGIAVVMLSEKDPKSVKPFKDFIESASKVINKVISYIIDFTPYAVLALVANAVSNNGPKKLLPLLPVLVVAYVLCIIQTFGVNSVLIATLAKLNPFKFFQHIWPAQVIAFTIQSSVGSIPTTEKCLKKGGVSDNISSFVVPLGANIGMPGCAGIWPTLLAVFAIHGLKIDYSIGQYIILVLITTLVSIGTVGVPGTATITATAVFAAAGLPIEIIVLMTPISAIVDMARTATNVSAAAATALIVAKNEGELDVEQYNGRKYENEGGYVERKA</sequence>
<feature type="transmembrane region" description="Helical" evidence="7">
    <location>
        <begin position="238"/>
        <end position="263"/>
    </location>
</feature>
<feature type="transmembrane region" description="Helical" evidence="7">
    <location>
        <begin position="275"/>
        <end position="295"/>
    </location>
</feature>
<gene>
    <name evidence="8" type="ORF">INP51_13485</name>
</gene>
<keyword evidence="5 7" id="KW-1133">Transmembrane helix</keyword>
<evidence type="ECO:0000256" key="1">
    <source>
        <dbReference type="ARBA" id="ARBA00004651"/>
    </source>
</evidence>
<evidence type="ECO:0000256" key="6">
    <source>
        <dbReference type="ARBA" id="ARBA00023136"/>
    </source>
</evidence>
<feature type="transmembrane region" description="Helical" evidence="7">
    <location>
        <begin position="376"/>
        <end position="398"/>
    </location>
</feature>
<evidence type="ECO:0000256" key="4">
    <source>
        <dbReference type="ARBA" id="ARBA00022692"/>
    </source>
</evidence>
<feature type="transmembrane region" description="Helical" evidence="7">
    <location>
        <begin position="6"/>
        <end position="24"/>
    </location>
</feature>
<feature type="transmembrane region" description="Helical" evidence="7">
    <location>
        <begin position="55"/>
        <end position="80"/>
    </location>
</feature>
<feature type="transmembrane region" description="Helical" evidence="7">
    <location>
        <begin position="202"/>
        <end position="226"/>
    </location>
</feature>
<keyword evidence="9" id="KW-1185">Reference proteome</keyword>
<feature type="transmembrane region" description="Helical" evidence="7">
    <location>
        <begin position="100"/>
        <end position="123"/>
    </location>
</feature>
<evidence type="ECO:0000256" key="5">
    <source>
        <dbReference type="ARBA" id="ARBA00022989"/>
    </source>
</evidence>
<name>A0A7M2RND0_9FIRM</name>
<proteinExistence type="predicted"/>
<accession>A0A7M2RND0</accession>
<keyword evidence="4 7" id="KW-0812">Transmembrane</keyword>
<dbReference type="AlphaFoldDB" id="A0A7M2RND0"/>
<evidence type="ECO:0000256" key="2">
    <source>
        <dbReference type="ARBA" id="ARBA00022448"/>
    </source>
</evidence>
<comment type="subcellular location">
    <subcellularLocation>
        <location evidence="1">Cell membrane</location>
        <topology evidence="1">Multi-pass membrane protein</topology>
    </subcellularLocation>
</comment>
<organism evidence="8 9">
    <name type="scientific">Blautia liquoris</name>
    <dbReference type="NCBI Taxonomy" id="2779518"/>
    <lineage>
        <taxon>Bacteria</taxon>
        <taxon>Bacillati</taxon>
        <taxon>Bacillota</taxon>
        <taxon>Clostridia</taxon>
        <taxon>Lachnospirales</taxon>
        <taxon>Lachnospiraceae</taxon>
        <taxon>Blautia</taxon>
    </lineage>
</organism>
<dbReference type="PRINTS" id="PR00173">
    <property type="entry name" value="EDTRNSPORT"/>
</dbReference>
<dbReference type="KEGG" id="bliq:INP51_13485"/>
<feature type="transmembrane region" description="Helical" evidence="7">
    <location>
        <begin position="315"/>
        <end position="337"/>
    </location>
</feature>
<reference evidence="8 9" key="1">
    <citation type="submission" date="2020-10" db="EMBL/GenBank/DDBJ databases">
        <title>Blautia liquoris sp.nov., isolated from the mud in a fermentation cellar used for the production of Chinese strong-flavoured liquor.</title>
        <authorList>
            <person name="Lu L."/>
        </authorList>
    </citation>
    <scope>NUCLEOTIDE SEQUENCE [LARGE SCALE GENOMIC DNA]</scope>
    <source>
        <strain evidence="8 9">LZLJ-3</strain>
    </source>
</reference>
<dbReference type="SUPFAM" id="SSF118215">
    <property type="entry name" value="Proton glutamate symport protein"/>
    <property type="match status" value="1"/>
</dbReference>
<dbReference type="EMBL" id="CP063304">
    <property type="protein sequence ID" value="QOV21067.1"/>
    <property type="molecule type" value="Genomic_DNA"/>
</dbReference>
<feature type="transmembrane region" description="Helical" evidence="7">
    <location>
        <begin position="349"/>
        <end position="370"/>
    </location>
</feature>
<feature type="transmembrane region" description="Helical" evidence="7">
    <location>
        <begin position="163"/>
        <end position="181"/>
    </location>
</feature>
<feature type="transmembrane region" description="Helical" evidence="7">
    <location>
        <begin position="31"/>
        <end position="49"/>
    </location>
</feature>
<dbReference type="GO" id="GO:0015293">
    <property type="term" value="F:symporter activity"/>
    <property type="evidence" value="ECO:0007669"/>
    <property type="project" value="UniProtKB-KW"/>
</dbReference>
<dbReference type="Pfam" id="PF00375">
    <property type="entry name" value="SDF"/>
    <property type="match status" value="1"/>
</dbReference>